<organism evidence="6 7">
    <name type="scientific">Podospora australis</name>
    <dbReference type="NCBI Taxonomy" id="1536484"/>
    <lineage>
        <taxon>Eukaryota</taxon>
        <taxon>Fungi</taxon>
        <taxon>Dikarya</taxon>
        <taxon>Ascomycota</taxon>
        <taxon>Pezizomycotina</taxon>
        <taxon>Sordariomycetes</taxon>
        <taxon>Sordariomycetidae</taxon>
        <taxon>Sordariales</taxon>
        <taxon>Podosporaceae</taxon>
        <taxon>Podospora</taxon>
    </lineage>
</organism>
<dbReference type="AlphaFoldDB" id="A0AAN6X257"/>
<dbReference type="Pfam" id="PF04825">
    <property type="entry name" value="Rad21_Rec8_N"/>
    <property type="match status" value="1"/>
</dbReference>
<evidence type="ECO:0000259" key="4">
    <source>
        <dbReference type="Pfam" id="PF04824"/>
    </source>
</evidence>
<feature type="domain" description="Rad21/Rec8-like protein N-terminal" evidence="5">
    <location>
        <begin position="1"/>
        <end position="108"/>
    </location>
</feature>
<evidence type="ECO:0000256" key="1">
    <source>
        <dbReference type="ARBA" id="ARBA00004123"/>
    </source>
</evidence>
<evidence type="ECO:0000256" key="2">
    <source>
        <dbReference type="ARBA" id="ARBA00023242"/>
    </source>
</evidence>
<feature type="compositionally biased region" description="Basic residues" evidence="3">
    <location>
        <begin position="322"/>
        <end position="331"/>
    </location>
</feature>
<reference evidence="6" key="2">
    <citation type="submission" date="2023-05" db="EMBL/GenBank/DDBJ databases">
        <authorList>
            <consortium name="Lawrence Berkeley National Laboratory"/>
            <person name="Steindorff A."/>
            <person name="Hensen N."/>
            <person name="Bonometti L."/>
            <person name="Westerberg I."/>
            <person name="Brannstrom I.O."/>
            <person name="Guillou S."/>
            <person name="Cros-Aarteil S."/>
            <person name="Calhoun S."/>
            <person name="Haridas S."/>
            <person name="Kuo A."/>
            <person name="Mondo S."/>
            <person name="Pangilinan J."/>
            <person name="Riley R."/>
            <person name="Labutti K."/>
            <person name="Andreopoulos B."/>
            <person name="Lipzen A."/>
            <person name="Chen C."/>
            <person name="Yanf M."/>
            <person name="Daum C."/>
            <person name="Ng V."/>
            <person name="Clum A."/>
            <person name="Ohm R."/>
            <person name="Martin F."/>
            <person name="Silar P."/>
            <person name="Natvig D."/>
            <person name="Lalanne C."/>
            <person name="Gautier V."/>
            <person name="Ament-Velasquez S.L."/>
            <person name="Kruys A."/>
            <person name="Hutchinson M.I."/>
            <person name="Powell A.J."/>
            <person name="Barry K."/>
            <person name="Miller A.N."/>
            <person name="Grigoriev I.V."/>
            <person name="Debuchy R."/>
            <person name="Gladieux P."/>
            <person name="Thoren M.H."/>
            <person name="Johannesson H."/>
        </authorList>
    </citation>
    <scope>NUCLEOTIDE SEQUENCE</scope>
    <source>
        <strain evidence="6">PSN309</strain>
    </source>
</reference>
<accession>A0AAN6X257</accession>
<dbReference type="InterPro" id="IPR039781">
    <property type="entry name" value="Rad21/Rec8-like"/>
</dbReference>
<feature type="region of interest" description="Disordered" evidence="3">
    <location>
        <begin position="421"/>
        <end position="485"/>
    </location>
</feature>
<feature type="region of interest" description="Disordered" evidence="3">
    <location>
        <begin position="522"/>
        <end position="549"/>
    </location>
</feature>
<proteinExistence type="predicted"/>
<dbReference type="InterPro" id="IPR006910">
    <property type="entry name" value="Rad21_Rec8_N"/>
</dbReference>
<keyword evidence="7" id="KW-1185">Reference proteome</keyword>
<dbReference type="GO" id="GO:0003682">
    <property type="term" value="F:chromatin binding"/>
    <property type="evidence" value="ECO:0007669"/>
    <property type="project" value="TreeGrafter"/>
</dbReference>
<sequence>MFYSHEILTSRRYGVATVWLVSTVGIKSGVRKISRKAIEEVNVVKACDTILQPGAPIALRLQGSLLYGVSRVYSQQCQYVLSDAERVQAHMRAFYDTFNGDQNALDPKPGKSRRSDLMLQDDPDFVPNFNIPVFHFDDEGNLIAAVESQASRKTSSQLSPLHPHDSHLGRSISLRGDLDLSNSFSGENNSLLEDPFGMDLMEFGKDGLGQPFGDDQVNDDWHIEIDAEGNVVPIVDEPELPQLPRPESEQAVDPVHSDQPVPFVDDDRKFSMGGTDPIFPIDPIVPAQEEEIQPQQEEQEPEPEAIANADVYDEAQAEARPRPQRRQRRRAALAADDRTQVPGQEIRSWAANYVEHVAQPPRRRTTTATEARRNAFLLTFGRGIGDLGALITDPNLSHPLMHYFAGEGLQARLLGIAITDRGSDGEVSTPRGRRRTSSEALDLDEEETGRRVRRRISGNEDDVNEQSAHIGLQQQPPSDAATRLLPPSDAAIETGREAGSALPDIHSDVPWNRASSQILSSAVKAPGSSKPGSRQVSASPLAGRNRGSGLLHSDQAIERFSDQPTFGSDGFGPLYSQGSIPSYDPAGPMELDLPGLPGLPGTGAAAAFQQDTSQGMRDALDREGRNFFKFIQMTAKDRGYPSENDVNQERQWVDFDDLFEPEDRKRAVIAQAFHHVLCLATKNVIKVKQDGQNGFKPFGTIRMGVELTDEVLQDDNDDDQDDY</sequence>
<evidence type="ECO:0000256" key="3">
    <source>
        <dbReference type="SAM" id="MobiDB-lite"/>
    </source>
</evidence>
<dbReference type="Pfam" id="PF04824">
    <property type="entry name" value="Rad21_Rec8"/>
    <property type="match status" value="1"/>
</dbReference>
<feature type="region of interest" description="Disordered" evidence="3">
    <location>
        <begin position="316"/>
        <end position="341"/>
    </location>
</feature>
<evidence type="ECO:0000259" key="5">
    <source>
        <dbReference type="Pfam" id="PF04825"/>
    </source>
</evidence>
<dbReference type="PANTHER" id="PTHR12585">
    <property type="entry name" value="SCC1 / RAD21 FAMILY MEMBER"/>
    <property type="match status" value="1"/>
</dbReference>
<comment type="subcellular location">
    <subcellularLocation>
        <location evidence="1">Nucleus</location>
    </subcellularLocation>
</comment>
<evidence type="ECO:0008006" key="8">
    <source>
        <dbReference type="Google" id="ProtNLM"/>
    </source>
</evidence>
<comment type="caution">
    <text evidence="6">The sequence shown here is derived from an EMBL/GenBank/DDBJ whole genome shotgun (WGS) entry which is preliminary data.</text>
</comment>
<gene>
    <name evidence="6" type="ORF">QBC35DRAFT_551505</name>
</gene>
<dbReference type="GO" id="GO:0030892">
    <property type="term" value="C:mitotic cohesin complex"/>
    <property type="evidence" value="ECO:0007669"/>
    <property type="project" value="TreeGrafter"/>
</dbReference>
<feature type="domain" description="Rad21/Rec8-like protein C-terminal eukaryotic" evidence="4">
    <location>
        <begin position="661"/>
        <end position="690"/>
    </location>
</feature>
<dbReference type="EMBL" id="MU864354">
    <property type="protein sequence ID" value="KAK4192510.1"/>
    <property type="molecule type" value="Genomic_DNA"/>
</dbReference>
<dbReference type="GO" id="GO:0007064">
    <property type="term" value="P:mitotic sister chromatid cohesion"/>
    <property type="evidence" value="ECO:0007669"/>
    <property type="project" value="TreeGrafter"/>
</dbReference>
<protein>
    <recommendedName>
        <fullName evidence="8">Rad21/Rec8-like protein N-terminal domain-containing protein</fullName>
    </recommendedName>
</protein>
<evidence type="ECO:0000313" key="7">
    <source>
        <dbReference type="Proteomes" id="UP001302126"/>
    </source>
</evidence>
<reference evidence="6" key="1">
    <citation type="journal article" date="2023" name="Mol. Phylogenet. Evol.">
        <title>Genome-scale phylogeny and comparative genomics of the fungal order Sordariales.</title>
        <authorList>
            <person name="Hensen N."/>
            <person name="Bonometti L."/>
            <person name="Westerberg I."/>
            <person name="Brannstrom I.O."/>
            <person name="Guillou S."/>
            <person name="Cros-Aarteil S."/>
            <person name="Calhoun S."/>
            <person name="Haridas S."/>
            <person name="Kuo A."/>
            <person name="Mondo S."/>
            <person name="Pangilinan J."/>
            <person name="Riley R."/>
            <person name="LaButti K."/>
            <person name="Andreopoulos B."/>
            <person name="Lipzen A."/>
            <person name="Chen C."/>
            <person name="Yan M."/>
            <person name="Daum C."/>
            <person name="Ng V."/>
            <person name="Clum A."/>
            <person name="Steindorff A."/>
            <person name="Ohm R.A."/>
            <person name="Martin F."/>
            <person name="Silar P."/>
            <person name="Natvig D.O."/>
            <person name="Lalanne C."/>
            <person name="Gautier V."/>
            <person name="Ament-Velasquez S.L."/>
            <person name="Kruys A."/>
            <person name="Hutchinson M.I."/>
            <person name="Powell A.J."/>
            <person name="Barry K."/>
            <person name="Miller A.N."/>
            <person name="Grigoriev I.V."/>
            <person name="Debuchy R."/>
            <person name="Gladieux P."/>
            <person name="Hiltunen Thoren M."/>
            <person name="Johannesson H."/>
        </authorList>
    </citation>
    <scope>NUCLEOTIDE SEQUENCE</scope>
    <source>
        <strain evidence="6">PSN309</strain>
    </source>
</reference>
<evidence type="ECO:0000313" key="6">
    <source>
        <dbReference type="EMBL" id="KAK4192510.1"/>
    </source>
</evidence>
<name>A0AAN6X257_9PEZI</name>
<dbReference type="Proteomes" id="UP001302126">
    <property type="component" value="Unassembled WGS sequence"/>
</dbReference>
<dbReference type="GO" id="GO:0005634">
    <property type="term" value="C:nucleus"/>
    <property type="evidence" value="ECO:0007669"/>
    <property type="project" value="UniProtKB-SubCell"/>
</dbReference>
<dbReference type="PANTHER" id="PTHR12585:SF70">
    <property type="entry name" value="RAD21_REC8 N TERMINAL DOMAIN PROTEIN (AFU_ORTHOLOGUE AFUA_6G02900)"/>
    <property type="match status" value="1"/>
</dbReference>
<dbReference type="CDD" id="cd21789">
    <property type="entry name" value="Rad21_Rec8_M_SpRec8p-like"/>
    <property type="match status" value="1"/>
</dbReference>
<feature type="region of interest" description="Disordered" evidence="3">
    <location>
        <begin position="561"/>
        <end position="591"/>
    </location>
</feature>
<keyword evidence="2" id="KW-0539">Nucleus</keyword>
<dbReference type="InterPro" id="IPR006909">
    <property type="entry name" value="Rad21/Rec8_C_eu"/>
</dbReference>